<keyword evidence="1 5" id="KW-0853">WD repeat</keyword>
<dbReference type="STRING" id="1160509.A0A3N4IF60"/>
<evidence type="ECO:0000256" key="3">
    <source>
        <dbReference type="ARBA" id="ARBA00022763"/>
    </source>
</evidence>
<sequence length="437" mass="47032">MDQAFLYRPSGLYPTPPFESIYTNHLFNTLQPSPAHIFHRKHATSVNALAFSPDGRNLLAGTANGVLTCWDLDLPTPLKPIQTLKSAHNFSITSLAYIPHLPFVTGPSFTSTSFDNTIKHWAFPPSGPGGPTKTISGKPKQPEPLSTLKFPETKVFTHAVNQNPGSPNLGSAICAVEDTAGGVRIANLKTGAKVQTLMGHRGSVYSVAWSPVDPFLVVSGGADGTVRVWDVRRAGGILCMLSGDSEGGTKTGVGVGGRGKVAGALGKAHDGAVNGITFTPSGRYLVTTGKDDKVRVWDLHTGEDTHVNFGPLVRNRGGFSCQNPVIVPKGLTAMEQVYIMADKEVLGFEVHTGRMVKRVSFQERVFSLAARPGEAEIYVGNSIGEIKVLRSSELEPKTEEQEEEEDRQMLLQDGNDLARETLGRIKDEVMGQAITFT</sequence>
<dbReference type="InterPro" id="IPR019775">
    <property type="entry name" value="WD40_repeat_CS"/>
</dbReference>
<feature type="repeat" description="WD" evidence="5">
    <location>
        <begin position="197"/>
        <end position="232"/>
    </location>
</feature>
<dbReference type="PANTHER" id="PTHR46202">
    <property type="entry name" value="DNA EXCISION REPAIR PROTEIN ERCC-8"/>
    <property type="match status" value="1"/>
</dbReference>
<keyword evidence="4" id="KW-0234">DNA repair</keyword>
<dbReference type="GO" id="GO:0000109">
    <property type="term" value="C:nucleotide-excision repair complex"/>
    <property type="evidence" value="ECO:0007669"/>
    <property type="project" value="TreeGrafter"/>
</dbReference>
<evidence type="ECO:0000256" key="2">
    <source>
        <dbReference type="ARBA" id="ARBA00022737"/>
    </source>
</evidence>
<feature type="region of interest" description="Disordered" evidence="6">
    <location>
        <begin position="394"/>
        <end position="413"/>
    </location>
</feature>
<dbReference type="PRINTS" id="PR00320">
    <property type="entry name" value="GPROTEINBRPT"/>
</dbReference>
<dbReference type="InterPro" id="IPR042238">
    <property type="entry name" value="Rad28/ERCC8/Ckn1/ATCSA-1"/>
</dbReference>
<dbReference type="EMBL" id="ML119665">
    <property type="protein sequence ID" value="RPA83328.1"/>
    <property type="molecule type" value="Genomic_DNA"/>
</dbReference>
<dbReference type="Gene3D" id="2.130.10.10">
    <property type="entry name" value="YVTN repeat-like/Quinoprotein amine dehydrogenase"/>
    <property type="match status" value="1"/>
</dbReference>
<name>A0A3N4IF60_ASCIM</name>
<dbReference type="AlphaFoldDB" id="A0A3N4IF60"/>
<dbReference type="SUPFAM" id="SSF50978">
    <property type="entry name" value="WD40 repeat-like"/>
    <property type="match status" value="2"/>
</dbReference>
<keyword evidence="2" id="KW-0677">Repeat</keyword>
<keyword evidence="8" id="KW-1185">Reference proteome</keyword>
<dbReference type="Proteomes" id="UP000275078">
    <property type="component" value="Unassembled WGS sequence"/>
</dbReference>
<evidence type="ECO:0000256" key="1">
    <source>
        <dbReference type="ARBA" id="ARBA00022574"/>
    </source>
</evidence>
<dbReference type="PROSITE" id="PS50082">
    <property type="entry name" value="WD_REPEATS_2"/>
    <property type="match status" value="3"/>
</dbReference>
<feature type="repeat" description="WD" evidence="5">
    <location>
        <begin position="266"/>
        <end position="307"/>
    </location>
</feature>
<dbReference type="InterPro" id="IPR001680">
    <property type="entry name" value="WD40_rpt"/>
</dbReference>
<protein>
    <submittedName>
        <fullName evidence="7">WD40 repeat-like protein</fullName>
    </submittedName>
</protein>
<dbReference type="GO" id="GO:0031464">
    <property type="term" value="C:Cul4A-RING E3 ubiquitin ligase complex"/>
    <property type="evidence" value="ECO:0007669"/>
    <property type="project" value="TreeGrafter"/>
</dbReference>
<dbReference type="PROSITE" id="PS00678">
    <property type="entry name" value="WD_REPEATS_1"/>
    <property type="match status" value="2"/>
</dbReference>
<proteinExistence type="predicted"/>
<dbReference type="SMART" id="SM00320">
    <property type="entry name" value="WD40"/>
    <property type="match status" value="4"/>
</dbReference>
<evidence type="ECO:0000256" key="4">
    <source>
        <dbReference type="ARBA" id="ARBA00023204"/>
    </source>
</evidence>
<keyword evidence="3" id="KW-0227">DNA damage</keyword>
<dbReference type="Pfam" id="PF00400">
    <property type="entry name" value="WD40"/>
    <property type="match status" value="4"/>
</dbReference>
<evidence type="ECO:0000256" key="5">
    <source>
        <dbReference type="PROSITE-ProRule" id="PRU00221"/>
    </source>
</evidence>
<dbReference type="InterPro" id="IPR036322">
    <property type="entry name" value="WD40_repeat_dom_sf"/>
</dbReference>
<organism evidence="7 8">
    <name type="scientific">Ascobolus immersus RN42</name>
    <dbReference type="NCBI Taxonomy" id="1160509"/>
    <lineage>
        <taxon>Eukaryota</taxon>
        <taxon>Fungi</taxon>
        <taxon>Dikarya</taxon>
        <taxon>Ascomycota</taxon>
        <taxon>Pezizomycotina</taxon>
        <taxon>Pezizomycetes</taxon>
        <taxon>Pezizales</taxon>
        <taxon>Ascobolaceae</taxon>
        <taxon>Ascobolus</taxon>
    </lineage>
</organism>
<dbReference type="GO" id="GO:0043161">
    <property type="term" value="P:proteasome-mediated ubiquitin-dependent protein catabolic process"/>
    <property type="evidence" value="ECO:0007669"/>
    <property type="project" value="TreeGrafter"/>
</dbReference>
<evidence type="ECO:0000313" key="7">
    <source>
        <dbReference type="EMBL" id="RPA83328.1"/>
    </source>
</evidence>
<feature type="repeat" description="WD" evidence="5">
    <location>
        <begin position="39"/>
        <end position="73"/>
    </location>
</feature>
<accession>A0A3N4IF60</accession>
<evidence type="ECO:0000313" key="8">
    <source>
        <dbReference type="Proteomes" id="UP000275078"/>
    </source>
</evidence>
<dbReference type="PANTHER" id="PTHR46202:SF1">
    <property type="entry name" value="DNA EXCISION REPAIR PROTEIN ERCC-8"/>
    <property type="match status" value="1"/>
</dbReference>
<dbReference type="InterPro" id="IPR020472">
    <property type="entry name" value="WD40_PAC1"/>
</dbReference>
<dbReference type="InterPro" id="IPR015943">
    <property type="entry name" value="WD40/YVTN_repeat-like_dom_sf"/>
</dbReference>
<evidence type="ECO:0000256" key="6">
    <source>
        <dbReference type="SAM" id="MobiDB-lite"/>
    </source>
</evidence>
<dbReference type="PROSITE" id="PS50294">
    <property type="entry name" value="WD_REPEATS_REGION"/>
    <property type="match status" value="3"/>
</dbReference>
<gene>
    <name evidence="7" type="ORF">BJ508DRAFT_413527</name>
</gene>
<dbReference type="GO" id="GO:0000209">
    <property type="term" value="P:protein polyubiquitination"/>
    <property type="evidence" value="ECO:0007669"/>
    <property type="project" value="TreeGrafter"/>
</dbReference>
<dbReference type="GO" id="GO:0006283">
    <property type="term" value="P:transcription-coupled nucleotide-excision repair"/>
    <property type="evidence" value="ECO:0007669"/>
    <property type="project" value="InterPro"/>
</dbReference>
<dbReference type="OrthoDB" id="361494at2759"/>
<reference evidence="7 8" key="1">
    <citation type="journal article" date="2018" name="Nat. Ecol. Evol.">
        <title>Pezizomycetes genomes reveal the molecular basis of ectomycorrhizal truffle lifestyle.</title>
        <authorList>
            <person name="Murat C."/>
            <person name="Payen T."/>
            <person name="Noel B."/>
            <person name="Kuo A."/>
            <person name="Morin E."/>
            <person name="Chen J."/>
            <person name="Kohler A."/>
            <person name="Krizsan K."/>
            <person name="Balestrini R."/>
            <person name="Da Silva C."/>
            <person name="Montanini B."/>
            <person name="Hainaut M."/>
            <person name="Levati E."/>
            <person name="Barry K.W."/>
            <person name="Belfiori B."/>
            <person name="Cichocki N."/>
            <person name="Clum A."/>
            <person name="Dockter R.B."/>
            <person name="Fauchery L."/>
            <person name="Guy J."/>
            <person name="Iotti M."/>
            <person name="Le Tacon F."/>
            <person name="Lindquist E.A."/>
            <person name="Lipzen A."/>
            <person name="Malagnac F."/>
            <person name="Mello A."/>
            <person name="Molinier V."/>
            <person name="Miyauchi S."/>
            <person name="Poulain J."/>
            <person name="Riccioni C."/>
            <person name="Rubini A."/>
            <person name="Sitrit Y."/>
            <person name="Splivallo R."/>
            <person name="Traeger S."/>
            <person name="Wang M."/>
            <person name="Zifcakova L."/>
            <person name="Wipf D."/>
            <person name="Zambonelli A."/>
            <person name="Paolocci F."/>
            <person name="Nowrousian M."/>
            <person name="Ottonello S."/>
            <person name="Baldrian P."/>
            <person name="Spatafora J.W."/>
            <person name="Henrissat B."/>
            <person name="Nagy L.G."/>
            <person name="Aury J.M."/>
            <person name="Wincker P."/>
            <person name="Grigoriev I.V."/>
            <person name="Bonfante P."/>
            <person name="Martin F.M."/>
        </authorList>
    </citation>
    <scope>NUCLEOTIDE SEQUENCE [LARGE SCALE GENOMIC DNA]</scope>
    <source>
        <strain evidence="7 8">RN42</strain>
    </source>
</reference>